<name>A0A9D4ZPY0_ADICA</name>
<dbReference type="AlphaFoldDB" id="A0A9D4ZPY0"/>
<evidence type="ECO:0000256" key="1">
    <source>
        <dbReference type="ARBA" id="ARBA00009861"/>
    </source>
</evidence>
<comment type="caution">
    <text evidence="2">The sequence shown here is derived from an EMBL/GenBank/DDBJ whole genome shotgun (WGS) entry which is preliminary data.</text>
</comment>
<comment type="similarity">
    <text evidence="1">Belongs to the plant acyltransferase family.</text>
</comment>
<organism evidence="2 3">
    <name type="scientific">Adiantum capillus-veneris</name>
    <name type="common">Maidenhair fern</name>
    <dbReference type="NCBI Taxonomy" id="13818"/>
    <lineage>
        <taxon>Eukaryota</taxon>
        <taxon>Viridiplantae</taxon>
        <taxon>Streptophyta</taxon>
        <taxon>Embryophyta</taxon>
        <taxon>Tracheophyta</taxon>
        <taxon>Polypodiopsida</taxon>
        <taxon>Polypodiidae</taxon>
        <taxon>Polypodiales</taxon>
        <taxon>Pteridineae</taxon>
        <taxon>Pteridaceae</taxon>
        <taxon>Vittarioideae</taxon>
        <taxon>Adiantum</taxon>
    </lineage>
</organism>
<proteinExistence type="inferred from homology"/>
<accession>A0A9D4ZPY0</accession>
<protein>
    <submittedName>
        <fullName evidence="2">Uncharacterized protein</fullName>
    </submittedName>
</protein>
<keyword evidence="3" id="KW-1185">Reference proteome</keyword>
<dbReference type="InterPro" id="IPR023213">
    <property type="entry name" value="CAT-like_dom_sf"/>
</dbReference>
<dbReference type="Gene3D" id="3.30.559.10">
    <property type="entry name" value="Chloramphenicol acetyltransferase-like domain"/>
    <property type="match status" value="1"/>
</dbReference>
<evidence type="ECO:0000313" key="3">
    <source>
        <dbReference type="Proteomes" id="UP000886520"/>
    </source>
</evidence>
<dbReference type="PANTHER" id="PTHR31642">
    <property type="entry name" value="TRICHOTHECENE 3-O-ACETYLTRANSFERASE"/>
    <property type="match status" value="1"/>
</dbReference>
<dbReference type="InterPro" id="IPR050317">
    <property type="entry name" value="Plant_Fungal_Acyltransferase"/>
</dbReference>
<dbReference type="Pfam" id="PF02458">
    <property type="entry name" value="Transferase"/>
    <property type="match status" value="1"/>
</dbReference>
<evidence type="ECO:0000313" key="2">
    <source>
        <dbReference type="EMBL" id="KAI5083544.1"/>
    </source>
</evidence>
<dbReference type="Proteomes" id="UP000886520">
    <property type="component" value="Chromosome 3"/>
</dbReference>
<dbReference type="GO" id="GO:0016747">
    <property type="term" value="F:acyltransferase activity, transferring groups other than amino-acyl groups"/>
    <property type="evidence" value="ECO:0007669"/>
    <property type="project" value="TreeGrafter"/>
</dbReference>
<reference evidence="2" key="1">
    <citation type="submission" date="2021-01" db="EMBL/GenBank/DDBJ databases">
        <title>Adiantum capillus-veneris genome.</title>
        <authorList>
            <person name="Fang Y."/>
            <person name="Liao Q."/>
        </authorList>
    </citation>
    <scope>NUCLEOTIDE SEQUENCE</scope>
    <source>
        <strain evidence="2">H3</strain>
        <tissue evidence="2">Leaf</tissue>
    </source>
</reference>
<gene>
    <name evidence="2" type="ORF">GOP47_0003287</name>
</gene>
<dbReference type="PANTHER" id="PTHR31642:SF138">
    <property type="entry name" value="PUTRESCINE HYDROXYCINNAMOYLTRANSFERASE 1"/>
    <property type="match status" value="1"/>
</dbReference>
<dbReference type="EMBL" id="JABFUD020000002">
    <property type="protein sequence ID" value="KAI5083544.1"/>
    <property type="molecule type" value="Genomic_DNA"/>
</dbReference>
<sequence length="201" mass="22260">MDSLEALRACISTPSQLKVCSRNQALAALLCMAFARVSLNVHGLPGSQKFDFRMPVNMRRRGSLSMGYMGNGLCQLNVSATLQELCENPLAHVVDKIKRTLESLDLGEKFQSMVDYVELQRREGLNPFIGLLSMPSLVGLPFYETDCGWGAPKYVGNPSQQLSNRCIILDHPEAQAWNVLVTFASSEEHACFRDGIANYIS</sequence>